<feature type="transmembrane region" description="Helical" evidence="1">
    <location>
        <begin position="50"/>
        <end position="75"/>
    </location>
</feature>
<accession>A0A426V3Q9</accession>
<reference evidence="2 3" key="1">
    <citation type="submission" date="2018-12" db="EMBL/GenBank/DDBJ databases">
        <title>Glycomyces sp. YIM 121974 draft genome.</title>
        <authorList>
            <person name="Li Q."/>
        </authorList>
    </citation>
    <scope>NUCLEOTIDE SEQUENCE [LARGE SCALE GENOMIC DNA]</scope>
    <source>
        <strain evidence="2 3">YIM 121974</strain>
    </source>
</reference>
<keyword evidence="1" id="KW-1133">Transmembrane helix</keyword>
<keyword evidence="3" id="KW-1185">Reference proteome</keyword>
<protein>
    <recommendedName>
        <fullName evidence="4">DUF3592 domain-containing protein</fullName>
    </recommendedName>
</protein>
<dbReference type="RefSeq" id="WP_125245983.1">
    <property type="nucleotide sequence ID" value="NZ_RSEB01000001.1"/>
</dbReference>
<dbReference type="OrthoDB" id="3478496at2"/>
<comment type="caution">
    <text evidence="2">The sequence shown here is derived from an EMBL/GenBank/DDBJ whole genome shotgun (WGS) entry which is preliminary data.</text>
</comment>
<evidence type="ECO:0000313" key="3">
    <source>
        <dbReference type="Proteomes" id="UP000277256"/>
    </source>
</evidence>
<gene>
    <name evidence="2" type="ORF">EIW28_01690</name>
</gene>
<name>A0A426V3Q9_9ACTN</name>
<organism evidence="2 3">
    <name type="scientific">Glycomyces terrestris</name>
    <dbReference type="NCBI Taxonomy" id="2493553"/>
    <lineage>
        <taxon>Bacteria</taxon>
        <taxon>Bacillati</taxon>
        <taxon>Actinomycetota</taxon>
        <taxon>Actinomycetes</taxon>
        <taxon>Glycomycetales</taxon>
        <taxon>Glycomycetaceae</taxon>
        <taxon>Glycomyces</taxon>
    </lineage>
</organism>
<evidence type="ECO:0000256" key="1">
    <source>
        <dbReference type="SAM" id="Phobius"/>
    </source>
</evidence>
<keyword evidence="1" id="KW-0812">Transmembrane</keyword>
<dbReference type="EMBL" id="RSEB01000001">
    <property type="protein sequence ID" value="RRS01506.1"/>
    <property type="molecule type" value="Genomic_DNA"/>
</dbReference>
<feature type="transmembrane region" description="Helical" evidence="1">
    <location>
        <begin position="87"/>
        <end position="106"/>
    </location>
</feature>
<sequence>MRSRIYDADEGFFTERAWWWICVAATVALPAVWSGWVAITVLVVPHATAAVSVLLTIVSLVLLAGVGIAGLVFALHGLDCFRIGWTVLVIAVMALYVGGGAVLFSADRWLLDLAGVETTCTVVERREADRGIPLAASLPEDDADDDDRYFEHEIRCADERAPDAVIARELPEGERVEVVYDPRRTLTPRPAAEVSQGVTEWRIGLIGIAVWMAANLVSAMRERPLRPHH</sequence>
<keyword evidence="1" id="KW-0472">Membrane</keyword>
<dbReference type="AlphaFoldDB" id="A0A426V3Q9"/>
<proteinExistence type="predicted"/>
<evidence type="ECO:0000313" key="2">
    <source>
        <dbReference type="EMBL" id="RRS01506.1"/>
    </source>
</evidence>
<dbReference type="Proteomes" id="UP000277256">
    <property type="component" value="Unassembled WGS sequence"/>
</dbReference>
<evidence type="ECO:0008006" key="4">
    <source>
        <dbReference type="Google" id="ProtNLM"/>
    </source>
</evidence>
<feature type="transmembrane region" description="Helical" evidence="1">
    <location>
        <begin position="20"/>
        <end position="44"/>
    </location>
</feature>